<proteinExistence type="predicted"/>
<dbReference type="Proteomes" id="UP001066276">
    <property type="component" value="Chromosome 5"/>
</dbReference>
<dbReference type="EMBL" id="JANPWB010000009">
    <property type="protein sequence ID" value="KAJ1153473.1"/>
    <property type="molecule type" value="Genomic_DNA"/>
</dbReference>
<comment type="caution">
    <text evidence="1">The sequence shown here is derived from an EMBL/GenBank/DDBJ whole genome shotgun (WGS) entry which is preliminary data.</text>
</comment>
<sequence length="89" mass="10237">MCQRRPSKNPDNVPSLFFFLRTQLSHLAITPVWKVLSPSRKKRRERTSLQPSKRLLYKVPLAARAPRCECGYSGAQNYQRGSTYLVATL</sequence>
<reference evidence="1" key="1">
    <citation type="journal article" date="2022" name="bioRxiv">
        <title>Sequencing and chromosome-scale assembly of the giantPleurodeles waltlgenome.</title>
        <authorList>
            <person name="Brown T."/>
            <person name="Elewa A."/>
            <person name="Iarovenko S."/>
            <person name="Subramanian E."/>
            <person name="Araus A.J."/>
            <person name="Petzold A."/>
            <person name="Susuki M."/>
            <person name="Suzuki K.-i.T."/>
            <person name="Hayashi T."/>
            <person name="Toyoda A."/>
            <person name="Oliveira C."/>
            <person name="Osipova E."/>
            <person name="Leigh N.D."/>
            <person name="Simon A."/>
            <person name="Yun M.H."/>
        </authorList>
    </citation>
    <scope>NUCLEOTIDE SEQUENCE</scope>
    <source>
        <strain evidence="1">20211129_DDA</strain>
        <tissue evidence="1">Liver</tissue>
    </source>
</reference>
<dbReference type="AlphaFoldDB" id="A0AAV7RND7"/>
<keyword evidence="2" id="KW-1185">Reference proteome</keyword>
<accession>A0AAV7RND7</accession>
<evidence type="ECO:0000313" key="2">
    <source>
        <dbReference type="Proteomes" id="UP001066276"/>
    </source>
</evidence>
<name>A0AAV7RND7_PLEWA</name>
<gene>
    <name evidence="1" type="ORF">NDU88_006232</name>
</gene>
<organism evidence="1 2">
    <name type="scientific">Pleurodeles waltl</name>
    <name type="common">Iberian ribbed newt</name>
    <dbReference type="NCBI Taxonomy" id="8319"/>
    <lineage>
        <taxon>Eukaryota</taxon>
        <taxon>Metazoa</taxon>
        <taxon>Chordata</taxon>
        <taxon>Craniata</taxon>
        <taxon>Vertebrata</taxon>
        <taxon>Euteleostomi</taxon>
        <taxon>Amphibia</taxon>
        <taxon>Batrachia</taxon>
        <taxon>Caudata</taxon>
        <taxon>Salamandroidea</taxon>
        <taxon>Salamandridae</taxon>
        <taxon>Pleurodelinae</taxon>
        <taxon>Pleurodeles</taxon>
    </lineage>
</organism>
<evidence type="ECO:0000313" key="1">
    <source>
        <dbReference type="EMBL" id="KAJ1153473.1"/>
    </source>
</evidence>
<protein>
    <submittedName>
        <fullName evidence="1">Uncharacterized protein</fullName>
    </submittedName>
</protein>